<feature type="domain" description="F5/8 type C" evidence="4">
    <location>
        <begin position="218"/>
        <end position="323"/>
    </location>
</feature>
<dbReference type="SUPFAM" id="SSF49785">
    <property type="entry name" value="Galactose-binding domain-like"/>
    <property type="match status" value="2"/>
</dbReference>
<evidence type="ECO:0000313" key="5">
    <source>
        <dbReference type="EMBL" id="MDF5691548.1"/>
    </source>
</evidence>
<evidence type="ECO:0000256" key="1">
    <source>
        <dbReference type="ARBA" id="ARBA00022729"/>
    </source>
</evidence>
<feature type="chain" id="PRO_5045054140" evidence="3">
    <location>
        <begin position="23"/>
        <end position="1103"/>
    </location>
</feature>
<sequence>MVNSRHLLAFISPILLSFGLQAQDALKSEFKTPPNAAKPRVWWHWMNGNITKEGIQKDLEWMEKTGIGGFQNFDASLMTPVVLKDKLSFMNPGWKDAFKFTADLAKKKNLEMAIAGSPGWSVTGGPWVKPSDAMKKYVWSETRISGGKPFSGKIPAPSSVTGPMQNTPVEAGGFGGPAPGPAPVVPEYYQDFAVIAYPISNQDKAMGSMNAKLTSSGGVFTLAQLTDGDLHNFSMLPPKNVGEETWIQYEFSELQEIAAVTVANEGYGELAVFRGGPENRFVQYSTDGITFKQIVAIPGTITAQTTLSFSPVKAKYVRLVYKTLPPAPNMMAMFGGSQDNTPKGTQVSEFVIHSSPKVHLFEGKAGFQPWVEKTPGLSTYNPSGPNTNQVIDLTSQMKTDGSISWNAPAGDWIIYRFGYSLTGKKNHPASPEATGLEVDKIDREAVSRYLNNYLDQYKDATGADLMGKQGLTHMVLDSYEAGHMTWTPAMFDVFKTKRGYDLKPWLPVLVGQIVQDLKSSEKFLWDFRKTIGEMIVENHYELIGEILAQRGMKRYTESHETGRIFLADGMDVKKKADIPMSAMWQPGALVPGADEEIRSRADIRESASVAHIYGQNIVAAESMTTVGNPFKPHPGTLKRTADVEMASGLNRFVIHTSVHQPLDNLFPGFTLGPFGQWFTRQETWADQARVWGDYLGRSSYLLQQGKFVADILYYYGENTNITSNFTQSLPTIPSGYEYDFVNATALKNVISSSNKKLTNPNGGQYAVLVLDPTAKQMTLSVLNRILQLAKSGVPVAGQAPEYTPSLVDNEQEFAGQLAQLKKLPNVHFGKNLKEVLANLHIQEDVQISQQKAEILFVHRSLADKQIYWLNSRSEGANSAQVSFRVTGKVPSIWNPETGEVTKVGYEIKGGRTTLKLDFSPWDAYFVVFEGKAMALKVDIAKPQVVKTQAIDGPWKVQFQKDRSAPVEITLNTLMPLNKHENEGVKYFSGVATYSNKYELLSIARGESIHLDLGDVKNLAEVYVNGNKVATLWKKPFVVDITSPLKMGKNTIEIKVINSWVNRLVGDAQPGANKITFTSFPLIRPNSQTEESGLLGPVKVSTYK</sequence>
<dbReference type="PANTHER" id="PTHR43817">
    <property type="entry name" value="GLYCOSYL HYDROLASE"/>
    <property type="match status" value="1"/>
</dbReference>
<dbReference type="Proteomes" id="UP001321344">
    <property type="component" value="Unassembled WGS sequence"/>
</dbReference>
<proteinExistence type="predicted"/>
<keyword evidence="2 5" id="KW-0378">Hydrolase</keyword>
<dbReference type="EMBL" id="JARJOW010000008">
    <property type="protein sequence ID" value="MDF5691548.1"/>
    <property type="molecule type" value="Genomic_DNA"/>
</dbReference>
<comment type="caution">
    <text evidence="5">The sequence shown here is derived from an EMBL/GenBank/DDBJ whole genome shotgun (WGS) entry which is preliminary data.</text>
</comment>
<evidence type="ECO:0000256" key="3">
    <source>
        <dbReference type="SAM" id="SignalP"/>
    </source>
</evidence>
<dbReference type="Gene3D" id="2.60.120.260">
    <property type="entry name" value="Galactose-binding domain-like"/>
    <property type="match status" value="2"/>
</dbReference>
<name>A0ABT6BMH9_9BACT</name>
<gene>
    <name evidence="5" type="ORF">PQG43_11800</name>
</gene>
<dbReference type="RefSeq" id="WP_276344775.1">
    <property type="nucleotide sequence ID" value="NZ_JARJOW010000008.1"/>
</dbReference>
<accession>A0ABT6BMH9</accession>
<dbReference type="PANTHER" id="PTHR43817:SF1">
    <property type="entry name" value="HYDROLASE, FAMILY 43, PUTATIVE (AFU_ORTHOLOGUE AFUA_3G01660)-RELATED"/>
    <property type="match status" value="1"/>
</dbReference>
<evidence type="ECO:0000259" key="4">
    <source>
        <dbReference type="Pfam" id="PF00754"/>
    </source>
</evidence>
<dbReference type="GO" id="GO:0016787">
    <property type="term" value="F:hydrolase activity"/>
    <property type="evidence" value="ECO:0007669"/>
    <property type="project" value="UniProtKB-KW"/>
</dbReference>
<evidence type="ECO:0000313" key="6">
    <source>
        <dbReference type="Proteomes" id="UP001321344"/>
    </source>
</evidence>
<dbReference type="InterPro" id="IPR008979">
    <property type="entry name" value="Galactose-bd-like_sf"/>
</dbReference>
<protein>
    <submittedName>
        <fullName evidence="5">Glycosyl hydrolase</fullName>
    </submittedName>
</protein>
<evidence type="ECO:0000256" key="2">
    <source>
        <dbReference type="ARBA" id="ARBA00022801"/>
    </source>
</evidence>
<organism evidence="5 6">
    <name type="scientific">Aquirufa aurantiipilula</name>
    <dbReference type="NCBI Taxonomy" id="2696561"/>
    <lineage>
        <taxon>Bacteria</taxon>
        <taxon>Pseudomonadati</taxon>
        <taxon>Bacteroidota</taxon>
        <taxon>Cytophagia</taxon>
        <taxon>Cytophagales</taxon>
        <taxon>Flectobacillaceae</taxon>
        <taxon>Aquirufa</taxon>
    </lineage>
</organism>
<dbReference type="InterPro" id="IPR000421">
    <property type="entry name" value="FA58C"/>
</dbReference>
<keyword evidence="1 3" id="KW-0732">Signal</keyword>
<dbReference type="Pfam" id="PF00754">
    <property type="entry name" value="F5_F8_type_C"/>
    <property type="match status" value="1"/>
</dbReference>
<keyword evidence="6" id="KW-1185">Reference proteome</keyword>
<dbReference type="Pfam" id="PF17132">
    <property type="entry name" value="Glyco_hydro_106"/>
    <property type="match status" value="1"/>
</dbReference>
<feature type="signal peptide" evidence="3">
    <location>
        <begin position="1"/>
        <end position="22"/>
    </location>
</feature>
<reference evidence="5 6" key="1">
    <citation type="submission" date="2023-03" db="EMBL/GenBank/DDBJ databases">
        <title>Genome sequencing of Aquirufa.</title>
        <authorList>
            <person name="Pitt A."/>
            <person name="Hahn M.W."/>
        </authorList>
    </citation>
    <scope>NUCLEOTIDE SEQUENCE [LARGE SCALE GENOMIC DNA]</scope>
    <source>
        <strain evidence="5 6">WAEICH-18A</strain>
    </source>
</reference>
<dbReference type="NCBIfam" id="NF045579">
    <property type="entry name" value="rhamnoside_JR"/>
    <property type="match status" value="1"/>
</dbReference>